<dbReference type="InterPro" id="IPR005025">
    <property type="entry name" value="FMN_Rdtase-like_dom"/>
</dbReference>
<proteinExistence type="predicted"/>
<dbReference type="InterPro" id="IPR029039">
    <property type="entry name" value="Flavoprotein-like_sf"/>
</dbReference>
<dbReference type="PANTHER" id="PTHR43741">
    <property type="entry name" value="FMN-DEPENDENT NADH-AZOREDUCTASE 1"/>
    <property type="match status" value="1"/>
</dbReference>
<evidence type="ECO:0000313" key="3">
    <source>
        <dbReference type="Proteomes" id="UP000003011"/>
    </source>
</evidence>
<dbReference type="PATRIC" id="fig|679200.3.peg.1853"/>
<dbReference type="eggNOG" id="COG0655">
    <property type="taxonomic scope" value="Bacteria"/>
</dbReference>
<dbReference type="Gene3D" id="3.40.50.360">
    <property type="match status" value="1"/>
</dbReference>
<organism evidence="2 3">
    <name type="scientific">Johnsonella ignava ATCC 51276</name>
    <dbReference type="NCBI Taxonomy" id="679200"/>
    <lineage>
        <taxon>Bacteria</taxon>
        <taxon>Bacillati</taxon>
        <taxon>Bacillota</taxon>
        <taxon>Clostridia</taxon>
        <taxon>Lachnospirales</taxon>
        <taxon>Lachnospiraceae</taxon>
        <taxon>Johnsonella</taxon>
    </lineage>
</organism>
<comment type="caution">
    <text evidence="2">The sequence shown here is derived from an EMBL/GenBank/DDBJ whole genome shotgun (WGS) entry which is preliminary data.</text>
</comment>
<dbReference type="OrthoDB" id="3789967at2"/>
<protein>
    <recommendedName>
        <fullName evidence="1">NADPH-dependent FMN reductase-like domain-containing protein</fullName>
    </recommendedName>
</protein>
<evidence type="ECO:0000259" key="1">
    <source>
        <dbReference type="Pfam" id="PF03358"/>
    </source>
</evidence>
<accession>G5GJL4</accession>
<dbReference type="RefSeq" id="WP_005541535.1">
    <property type="nucleotide sequence ID" value="NZ_JH378835.1"/>
</dbReference>
<gene>
    <name evidence="2" type="ORF">HMPREF9333_01754</name>
</gene>
<dbReference type="InterPro" id="IPR050104">
    <property type="entry name" value="FMN-dep_NADH:Q_OxRdtase_AzoR1"/>
</dbReference>
<sequence length="229" mass="26590">MKIVIIHGQNHRGSTYHISKMLAKKLDGEIKEFFLPKDFDKFCIGCGNCFSKGEDMCPHFEYLQPITTVIDESDVIILASPVYVFHVTGAMKSLLDHYGYRWMVHRPNENMFSKQAVCISTAAGSGMKSANKDMADSTFFWGCAKTYKLGIAVWETDWERVSEKIKAKAEQKTTSLSNKIRRNYMKIKPMFKSKLFFYIMRAVHKKGLNETDKKYWNEKGWLARVRPWK</sequence>
<reference evidence="2 3" key="1">
    <citation type="submission" date="2011-08" db="EMBL/GenBank/DDBJ databases">
        <title>The Genome Sequence of Johnsonella ignava ATCC 51276.</title>
        <authorList>
            <consortium name="The Broad Institute Genome Sequencing Platform"/>
            <person name="Earl A."/>
            <person name="Ward D."/>
            <person name="Feldgarden M."/>
            <person name="Gevers D."/>
            <person name="Izard J."/>
            <person name="Blanton J.M."/>
            <person name="Baranova O.V."/>
            <person name="Dewhirst F.E."/>
            <person name="Young S.K."/>
            <person name="Zeng Q."/>
            <person name="Gargeya S."/>
            <person name="Fitzgerald M."/>
            <person name="Haas B."/>
            <person name="Abouelleil A."/>
            <person name="Alvarado L."/>
            <person name="Arachchi H.M."/>
            <person name="Berlin A."/>
            <person name="Brown A."/>
            <person name="Chapman S.B."/>
            <person name="Chen Z."/>
            <person name="Dunbar C."/>
            <person name="Freedman E."/>
            <person name="Gearin G."/>
            <person name="Gellesch M."/>
            <person name="Goldberg J."/>
            <person name="Griggs A."/>
            <person name="Gujja S."/>
            <person name="Heiman D."/>
            <person name="Howarth C."/>
            <person name="Larson L."/>
            <person name="Lui A."/>
            <person name="MacDonald P.J.P."/>
            <person name="Montmayeur A."/>
            <person name="Murphy C."/>
            <person name="Neiman D."/>
            <person name="Pearson M."/>
            <person name="Priest M."/>
            <person name="Roberts A."/>
            <person name="Saif S."/>
            <person name="Shea T."/>
            <person name="Shenoy N."/>
            <person name="Sisk P."/>
            <person name="Stolte C."/>
            <person name="Sykes S."/>
            <person name="Wortman J."/>
            <person name="Nusbaum C."/>
            <person name="Birren B."/>
        </authorList>
    </citation>
    <scope>NUCLEOTIDE SEQUENCE [LARGE SCALE GENOMIC DNA]</scope>
    <source>
        <strain evidence="2 3">ATCC 51276</strain>
    </source>
</reference>
<keyword evidence="3" id="KW-1185">Reference proteome</keyword>
<dbReference type="AlphaFoldDB" id="G5GJL4"/>
<evidence type="ECO:0000313" key="2">
    <source>
        <dbReference type="EMBL" id="EHI55134.1"/>
    </source>
</evidence>
<name>G5GJL4_9FIRM</name>
<dbReference type="PANTHER" id="PTHR43741:SF4">
    <property type="entry name" value="FMN-DEPENDENT NADH:QUINONE OXIDOREDUCTASE"/>
    <property type="match status" value="1"/>
</dbReference>
<dbReference type="STRING" id="679200.HMPREF9333_01754"/>
<dbReference type="SUPFAM" id="SSF52218">
    <property type="entry name" value="Flavoproteins"/>
    <property type="match status" value="1"/>
</dbReference>
<dbReference type="Pfam" id="PF03358">
    <property type="entry name" value="FMN_red"/>
    <property type="match status" value="1"/>
</dbReference>
<feature type="domain" description="NADPH-dependent FMN reductase-like" evidence="1">
    <location>
        <begin position="1"/>
        <end position="136"/>
    </location>
</feature>
<dbReference type="Proteomes" id="UP000003011">
    <property type="component" value="Unassembled WGS sequence"/>
</dbReference>
<dbReference type="HOGENOM" id="CLU_050993_1_1_9"/>
<dbReference type="EMBL" id="ACZL01000029">
    <property type="protein sequence ID" value="EHI55134.1"/>
    <property type="molecule type" value="Genomic_DNA"/>
</dbReference>
<dbReference type="GO" id="GO:0016491">
    <property type="term" value="F:oxidoreductase activity"/>
    <property type="evidence" value="ECO:0007669"/>
    <property type="project" value="InterPro"/>
</dbReference>